<dbReference type="PROSITE" id="PS51257">
    <property type="entry name" value="PROKAR_LIPOPROTEIN"/>
    <property type="match status" value="1"/>
</dbReference>
<dbReference type="AlphaFoldDB" id="A0A1M6Y9R2"/>
<protein>
    <recommendedName>
        <fullName evidence="3">Lipoprotein</fullName>
    </recommendedName>
</protein>
<proteinExistence type="predicted"/>
<dbReference type="Proteomes" id="UP000184275">
    <property type="component" value="Unassembled WGS sequence"/>
</dbReference>
<sequence length="56" mass="6203">MKKIPILLLALFISGFFIACKSDEERCQDGDLNACSKVLVKKSVKALEGLKNELSF</sequence>
<gene>
    <name evidence="1" type="ORF">SAMN05720469_13923</name>
</gene>
<accession>A0A1M6Y9R2</accession>
<keyword evidence="2" id="KW-1185">Reference proteome</keyword>
<evidence type="ECO:0000313" key="2">
    <source>
        <dbReference type="Proteomes" id="UP000184275"/>
    </source>
</evidence>
<reference evidence="2" key="1">
    <citation type="submission" date="2016-11" db="EMBL/GenBank/DDBJ databases">
        <authorList>
            <person name="Varghese N."/>
            <person name="Submissions S."/>
        </authorList>
    </citation>
    <scope>NUCLEOTIDE SEQUENCE [LARGE SCALE GENOMIC DNA]</scope>
    <source>
        <strain evidence="2">UWOS</strain>
    </source>
</reference>
<dbReference type="EMBL" id="FRAW01000039">
    <property type="protein sequence ID" value="SHL15004.1"/>
    <property type="molecule type" value="Genomic_DNA"/>
</dbReference>
<organism evidence="1 2">
    <name type="scientific">Fibrobacter intestinalis</name>
    <dbReference type="NCBI Taxonomy" id="28122"/>
    <lineage>
        <taxon>Bacteria</taxon>
        <taxon>Pseudomonadati</taxon>
        <taxon>Fibrobacterota</taxon>
        <taxon>Fibrobacteria</taxon>
        <taxon>Fibrobacterales</taxon>
        <taxon>Fibrobacteraceae</taxon>
        <taxon>Fibrobacter</taxon>
    </lineage>
</organism>
<evidence type="ECO:0000313" key="1">
    <source>
        <dbReference type="EMBL" id="SHL15004.1"/>
    </source>
</evidence>
<dbReference type="RefSeq" id="WP_159433737.1">
    <property type="nucleotide sequence ID" value="NZ_FRAW01000039.1"/>
</dbReference>
<evidence type="ECO:0008006" key="3">
    <source>
        <dbReference type="Google" id="ProtNLM"/>
    </source>
</evidence>
<name>A0A1M6Y9R2_9BACT</name>